<dbReference type="InParanoid" id="E2AXZ4"/>
<dbReference type="EMBL" id="GL443740">
    <property type="protein sequence ID" value="EFN61697.1"/>
    <property type="molecule type" value="Genomic_DNA"/>
</dbReference>
<protein>
    <submittedName>
        <fullName evidence="1">Uncharacterized protein</fullName>
    </submittedName>
</protein>
<proteinExistence type="predicted"/>
<evidence type="ECO:0000313" key="2">
    <source>
        <dbReference type="Proteomes" id="UP000000311"/>
    </source>
</evidence>
<organism evidence="2">
    <name type="scientific">Camponotus floridanus</name>
    <name type="common">Florida carpenter ant</name>
    <dbReference type="NCBI Taxonomy" id="104421"/>
    <lineage>
        <taxon>Eukaryota</taxon>
        <taxon>Metazoa</taxon>
        <taxon>Ecdysozoa</taxon>
        <taxon>Arthropoda</taxon>
        <taxon>Hexapoda</taxon>
        <taxon>Insecta</taxon>
        <taxon>Pterygota</taxon>
        <taxon>Neoptera</taxon>
        <taxon>Endopterygota</taxon>
        <taxon>Hymenoptera</taxon>
        <taxon>Apocrita</taxon>
        <taxon>Aculeata</taxon>
        <taxon>Formicoidea</taxon>
        <taxon>Formicidae</taxon>
        <taxon>Formicinae</taxon>
        <taxon>Camponotus</taxon>
    </lineage>
</organism>
<evidence type="ECO:0000313" key="1">
    <source>
        <dbReference type="EMBL" id="EFN61697.1"/>
    </source>
</evidence>
<dbReference type="Proteomes" id="UP000000311">
    <property type="component" value="Unassembled WGS sequence"/>
</dbReference>
<gene>
    <name evidence="1" type="ORF">EAG_12701</name>
</gene>
<reference evidence="1 2" key="1">
    <citation type="journal article" date="2010" name="Science">
        <title>Genomic comparison of the ants Camponotus floridanus and Harpegnathos saltator.</title>
        <authorList>
            <person name="Bonasio R."/>
            <person name="Zhang G."/>
            <person name="Ye C."/>
            <person name="Mutti N.S."/>
            <person name="Fang X."/>
            <person name="Qin N."/>
            <person name="Donahue G."/>
            <person name="Yang P."/>
            <person name="Li Q."/>
            <person name="Li C."/>
            <person name="Zhang P."/>
            <person name="Huang Z."/>
            <person name="Berger S.L."/>
            <person name="Reinberg D."/>
            <person name="Wang J."/>
            <person name="Liebig J."/>
        </authorList>
    </citation>
    <scope>NUCLEOTIDE SEQUENCE [LARGE SCALE GENOMIC DNA]</scope>
    <source>
        <strain evidence="2">C129</strain>
    </source>
</reference>
<accession>E2AXZ4</accession>
<name>E2AXZ4_CAMFO</name>
<sequence>MPFWWSLCGFPSIQDHSRWHFGEVKDPPPRLQNGGEAVEICRRGVEDSLILFINDATEGDTRYHGCFSKARCMSLGVDFVEDDIESTNNHFSEVFSANILMDSHPRPWVIIYSGWIMNRTPMGTSSSPSCGSPSLFVSFR</sequence>
<keyword evidence="2" id="KW-1185">Reference proteome</keyword>
<dbReference type="AlphaFoldDB" id="E2AXZ4"/>